<protein>
    <submittedName>
        <fullName evidence="2">Uncharacterized protein</fullName>
    </submittedName>
</protein>
<gene>
    <name evidence="2" type="ORF">N7498_010522</name>
</gene>
<feature type="region of interest" description="Disordered" evidence="1">
    <location>
        <begin position="336"/>
        <end position="356"/>
    </location>
</feature>
<dbReference type="GeneID" id="83184879"/>
<dbReference type="EMBL" id="JAPQKR010000016">
    <property type="protein sequence ID" value="KAJ5191537.1"/>
    <property type="molecule type" value="Genomic_DNA"/>
</dbReference>
<feature type="compositionally biased region" description="Polar residues" evidence="1">
    <location>
        <begin position="102"/>
        <end position="112"/>
    </location>
</feature>
<sequence>MDPDSLSACRDSNRLSSSFGRQGWPRQSPSYASPAGDAGPSHHATWRLYESTVDEPDRTTRVSGPCQMNGDSRPSSRRDGLVNLLPERTHTTPSQPVLVRSYSGNAEATTVKPSPMSPRRLFPFSGSKSSVPPCPSDPPPPSDKDFSIESILQAIEPDIQGTLDSIAEICGRSKLSLANEYGSHIAPLGEIRASASGLVPVEEASQSDERSADEGVVIFDDDPGLVEPGRDMHPFSFYRYLENLRQAASTLERNGATGSVSSAHPNASSSATVAAYMNAPELDVAPLPASREFVSRPKNTGRNLLAKNNTSGLEDHSSPDIFTPAVVSEVRLDAQAGGRNADTHPSVLSMDPYESSGNRAPEIVRSLISWLRWTARVAGPESHPALQSAEGRLRAMLEPSVQDGFSPQSV</sequence>
<reference evidence="2" key="1">
    <citation type="submission" date="2022-12" db="EMBL/GenBank/DDBJ databases">
        <authorList>
            <person name="Petersen C."/>
        </authorList>
    </citation>
    <scope>NUCLEOTIDE SEQUENCE</scope>
    <source>
        <strain evidence="2">IBT 15544</strain>
    </source>
</reference>
<evidence type="ECO:0000313" key="2">
    <source>
        <dbReference type="EMBL" id="KAJ5191537.1"/>
    </source>
</evidence>
<dbReference type="RefSeq" id="XP_058304477.1">
    <property type="nucleotide sequence ID" value="XM_058457578.1"/>
</dbReference>
<evidence type="ECO:0000256" key="1">
    <source>
        <dbReference type="SAM" id="MobiDB-lite"/>
    </source>
</evidence>
<dbReference type="OrthoDB" id="5339332at2759"/>
<feature type="region of interest" description="Disordered" evidence="1">
    <location>
        <begin position="1"/>
        <end position="144"/>
    </location>
</feature>
<evidence type="ECO:0000313" key="3">
    <source>
        <dbReference type="Proteomes" id="UP001150904"/>
    </source>
</evidence>
<feature type="compositionally biased region" description="Polar residues" evidence="1">
    <location>
        <begin position="14"/>
        <end position="31"/>
    </location>
</feature>
<comment type="caution">
    <text evidence="2">The sequence shown here is derived from an EMBL/GenBank/DDBJ whole genome shotgun (WGS) entry which is preliminary data.</text>
</comment>
<feature type="compositionally biased region" description="Pro residues" evidence="1">
    <location>
        <begin position="132"/>
        <end position="141"/>
    </location>
</feature>
<keyword evidence="3" id="KW-1185">Reference proteome</keyword>
<dbReference type="Proteomes" id="UP001150904">
    <property type="component" value="Unassembled WGS sequence"/>
</dbReference>
<organism evidence="2 3">
    <name type="scientific">Penicillium cinerascens</name>
    <dbReference type="NCBI Taxonomy" id="70096"/>
    <lineage>
        <taxon>Eukaryota</taxon>
        <taxon>Fungi</taxon>
        <taxon>Dikarya</taxon>
        <taxon>Ascomycota</taxon>
        <taxon>Pezizomycotina</taxon>
        <taxon>Eurotiomycetes</taxon>
        <taxon>Eurotiomycetidae</taxon>
        <taxon>Eurotiales</taxon>
        <taxon>Aspergillaceae</taxon>
        <taxon>Penicillium</taxon>
    </lineage>
</organism>
<reference evidence="2" key="2">
    <citation type="journal article" date="2023" name="IMA Fungus">
        <title>Comparative genomic study of the Penicillium genus elucidates a diverse pangenome and 15 lateral gene transfer events.</title>
        <authorList>
            <person name="Petersen C."/>
            <person name="Sorensen T."/>
            <person name="Nielsen M.R."/>
            <person name="Sondergaard T.E."/>
            <person name="Sorensen J.L."/>
            <person name="Fitzpatrick D.A."/>
            <person name="Frisvad J.C."/>
            <person name="Nielsen K.L."/>
        </authorList>
    </citation>
    <scope>NUCLEOTIDE SEQUENCE</scope>
    <source>
        <strain evidence="2">IBT 15544</strain>
    </source>
</reference>
<name>A0A9W9J7V7_9EURO</name>
<accession>A0A9W9J7V7</accession>
<proteinExistence type="predicted"/>
<dbReference type="AlphaFoldDB" id="A0A9W9J7V7"/>